<accession>T1JWN0</accession>
<reference evidence="2" key="1">
    <citation type="submission" date="2011-08" db="EMBL/GenBank/DDBJ databases">
        <authorList>
            <person name="Rombauts S."/>
        </authorList>
    </citation>
    <scope>NUCLEOTIDE SEQUENCE</scope>
    <source>
        <strain evidence="2">London</strain>
    </source>
</reference>
<dbReference type="Proteomes" id="UP000015104">
    <property type="component" value="Unassembled WGS sequence"/>
</dbReference>
<protein>
    <submittedName>
        <fullName evidence="1">Uncharacterized protein</fullName>
    </submittedName>
</protein>
<reference evidence="1" key="2">
    <citation type="submission" date="2015-06" db="UniProtKB">
        <authorList>
            <consortium name="EnsemblMetazoa"/>
        </authorList>
    </citation>
    <scope>IDENTIFICATION</scope>
</reference>
<dbReference type="AlphaFoldDB" id="T1JWN0"/>
<evidence type="ECO:0000313" key="2">
    <source>
        <dbReference type="Proteomes" id="UP000015104"/>
    </source>
</evidence>
<sequence>MEYPGKQNGIVCVSINEKEMVHFHMRCLQECSIGKIAKSHLPWILLSKELKMLTDLVKKIYTQKFLILCKDMNQNQAIIQYELVHPQWGLYEDAAVSAYAKYNTKQLLDTCYTVVNFHQNLCLVANILEFIIFQWLHIEFCLTL</sequence>
<dbReference type="EMBL" id="CAEY01000813">
    <property type="status" value="NOT_ANNOTATED_CDS"/>
    <property type="molecule type" value="Genomic_DNA"/>
</dbReference>
<dbReference type="EnsemblMetazoa" id="tetur02g08850.1">
    <property type="protein sequence ID" value="tetur02g08850.1"/>
    <property type="gene ID" value="tetur02g08850"/>
</dbReference>
<evidence type="ECO:0000313" key="1">
    <source>
        <dbReference type="EnsemblMetazoa" id="tetur02g08850.1"/>
    </source>
</evidence>
<keyword evidence="2" id="KW-1185">Reference proteome</keyword>
<name>T1JWN0_TETUR</name>
<organism evidence="1 2">
    <name type="scientific">Tetranychus urticae</name>
    <name type="common">Two-spotted spider mite</name>
    <dbReference type="NCBI Taxonomy" id="32264"/>
    <lineage>
        <taxon>Eukaryota</taxon>
        <taxon>Metazoa</taxon>
        <taxon>Ecdysozoa</taxon>
        <taxon>Arthropoda</taxon>
        <taxon>Chelicerata</taxon>
        <taxon>Arachnida</taxon>
        <taxon>Acari</taxon>
        <taxon>Acariformes</taxon>
        <taxon>Trombidiformes</taxon>
        <taxon>Prostigmata</taxon>
        <taxon>Eleutherengona</taxon>
        <taxon>Raphignathae</taxon>
        <taxon>Tetranychoidea</taxon>
        <taxon>Tetranychidae</taxon>
        <taxon>Tetranychus</taxon>
    </lineage>
</organism>
<proteinExistence type="predicted"/>
<dbReference type="HOGENOM" id="CLU_1798894_0_0_1"/>